<sequence length="246" mass="26901">MKICIFFTLLGTVAAFPTEDNDDRIVGGYTCQEHSVPYQVSLNAGSHICGGSLITDQWVLSAAHCYHPQLQVRLGEHNIYEIEGAEQFIDAAKMILHPDYDKWTVDNDIMLIKLKSPATLNSKVSTIPLPQYCPTAGTECLVSGWGVLKFGFESPSVLQCLDAPVLSDSVCHKAYPRQITNNMFCLGFLEGGKDSCQYDSGGPVVCNGEVQGIVSWGDGCALEGKPGVYTKVCNYLNWIHQTIAEN</sequence>
<dbReference type="CTD" id="312273"/>
<dbReference type="PRINTS" id="PR00722">
    <property type="entry name" value="CHYMOTRYPSIN"/>
</dbReference>
<evidence type="ECO:0000256" key="2">
    <source>
        <dbReference type="ARBA" id="ARBA00022525"/>
    </source>
</evidence>
<dbReference type="GeneID" id="312273"/>
<dbReference type="GO" id="GO:0006508">
    <property type="term" value="P:proteolysis"/>
    <property type="evidence" value="ECO:0007669"/>
    <property type="project" value="UniProtKB-KW"/>
</dbReference>
<evidence type="ECO:0000313" key="13">
    <source>
        <dbReference type="Proteomes" id="UP000234681"/>
    </source>
</evidence>
<keyword evidence="4" id="KW-0222">Digestion</keyword>
<dbReference type="RefSeq" id="NP_001101326.1">
    <property type="nucleotide sequence ID" value="NM_001107856.1"/>
</dbReference>
<dbReference type="PANTHER" id="PTHR24264">
    <property type="entry name" value="TRYPSIN-RELATED"/>
    <property type="match status" value="1"/>
</dbReference>
<reference evidence="13" key="1">
    <citation type="submission" date="2005-09" db="EMBL/GenBank/DDBJ databases">
        <authorList>
            <person name="Mural R.J."/>
            <person name="Li P.W."/>
            <person name="Adams M.D."/>
            <person name="Amanatides P.G."/>
            <person name="Baden-Tillson H."/>
            <person name="Barnstead M."/>
            <person name="Chin S.H."/>
            <person name="Dew I."/>
            <person name="Evans C.A."/>
            <person name="Ferriera S."/>
            <person name="Flanigan M."/>
            <person name="Fosler C."/>
            <person name="Glodek A."/>
            <person name="Gu Z."/>
            <person name="Holt R.A."/>
            <person name="Jennings D."/>
            <person name="Kraft C.L."/>
            <person name="Lu F."/>
            <person name="Nguyen T."/>
            <person name="Nusskern D.R."/>
            <person name="Pfannkoch C.M."/>
            <person name="Sitter C."/>
            <person name="Sutton G.G."/>
            <person name="Venter J.C."/>
            <person name="Wang Z."/>
            <person name="Woodage T."/>
            <person name="Zheng X.H."/>
            <person name="Zhong F."/>
        </authorList>
    </citation>
    <scope>NUCLEOTIDE SEQUENCE [LARGE SCALE GENOMIC DNA]</scope>
    <source>
        <strain>BN</strain>
        <strain evidence="13">Sprague-Dawley</strain>
    </source>
</reference>
<evidence type="ECO:0000256" key="1">
    <source>
        <dbReference type="ARBA" id="ARBA00004613"/>
    </source>
</evidence>
<dbReference type="EMBL" id="CH473959">
    <property type="protein sequence ID" value="EDM15435.1"/>
    <property type="molecule type" value="Genomic_DNA"/>
</dbReference>
<keyword evidence="5" id="KW-0378">Hydrolase</keyword>
<dbReference type="Proteomes" id="UP000234681">
    <property type="component" value="Chromosome 4"/>
</dbReference>
<evidence type="ECO:0000256" key="9">
    <source>
        <dbReference type="ARBA" id="ARBA00038868"/>
    </source>
</evidence>
<dbReference type="InterPro" id="IPR043504">
    <property type="entry name" value="Peptidase_S1_PA_chymotrypsin"/>
</dbReference>
<comment type="catalytic activity">
    <reaction evidence="8">
        <text>Preferential cleavage: Arg-|-Xaa, Lys-|-Xaa.</text>
        <dbReference type="EC" id="3.4.21.4"/>
    </reaction>
</comment>
<evidence type="ECO:0000313" key="14">
    <source>
        <dbReference type="RGD" id="1563848"/>
    </source>
</evidence>
<gene>
    <name evidence="14" type="primary">Prss3bl1</name>
    <name evidence="12" type="synonym">LOC312273</name>
    <name evidence="12" type="ORF">rCG_28312</name>
</gene>
<keyword evidence="10" id="KW-0732">Signal</keyword>
<dbReference type="AlphaFoldDB" id="A6IEZ8"/>
<dbReference type="InterPro" id="IPR001254">
    <property type="entry name" value="Trypsin_dom"/>
</dbReference>
<protein>
    <recommendedName>
        <fullName evidence="9">trypsin</fullName>
        <ecNumber evidence="9">3.4.21.4</ecNumber>
    </recommendedName>
</protein>
<dbReference type="InterPro" id="IPR009003">
    <property type="entry name" value="Peptidase_S1_PA"/>
</dbReference>
<dbReference type="KEGG" id="rno:312273"/>
<dbReference type="SMR" id="A6IEZ8"/>
<evidence type="ECO:0000256" key="8">
    <source>
        <dbReference type="ARBA" id="ARBA00036320"/>
    </source>
</evidence>
<evidence type="ECO:0000256" key="5">
    <source>
        <dbReference type="ARBA" id="ARBA00022801"/>
    </source>
</evidence>
<organism evidence="12 13">
    <name type="scientific">Rattus norvegicus</name>
    <name type="common">Rat</name>
    <dbReference type="NCBI Taxonomy" id="10116"/>
    <lineage>
        <taxon>Eukaryota</taxon>
        <taxon>Metazoa</taxon>
        <taxon>Chordata</taxon>
        <taxon>Craniata</taxon>
        <taxon>Vertebrata</taxon>
        <taxon>Euteleostomi</taxon>
        <taxon>Mammalia</taxon>
        <taxon>Eutheria</taxon>
        <taxon>Euarchontoglires</taxon>
        <taxon>Glires</taxon>
        <taxon>Rodentia</taxon>
        <taxon>Myomorpha</taxon>
        <taxon>Muroidea</taxon>
        <taxon>Muridae</taxon>
        <taxon>Murinae</taxon>
        <taxon>Rattus</taxon>
    </lineage>
</organism>
<evidence type="ECO:0000259" key="11">
    <source>
        <dbReference type="PROSITE" id="PS50240"/>
    </source>
</evidence>
<evidence type="ECO:0000256" key="4">
    <source>
        <dbReference type="ARBA" id="ARBA00022757"/>
    </source>
</evidence>
<accession>A6IEZ8</accession>
<dbReference type="Gene3D" id="2.40.10.10">
    <property type="entry name" value="Trypsin-like serine proteases"/>
    <property type="match status" value="2"/>
</dbReference>
<keyword evidence="3" id="KW-0645">Protease</keyword>
<feature type="signal peptide" evidence="10">
    <location>
        <begin position="1"/>
        <end position="15"/>
    </location>
</feature>
<evidence type="ECO:0000256" key="3">
    <source>
        <dbReference type="ARBA" id="ARBA00022670"/>
    </source>
</evidence>
<feature type="chain" id="PRO_5039900293" description="trypsin" evidence="10">
    <location>
        <begin position="16"/>
        <end position="246"/>
    </location>
</feature>
<dbReference type="SUPFAM" id="SSF50494">
    <property type="entry name" value="Trypsin-like serine proteases"/>
    <property type="match status" value="1"/>
</dbReference>
<name>A6IEZ8_RAT</name>
<dbReference type="EC" id="3.4.21.4" evidence="9"/>
<dbReference type="OrthoDB" id="10059102at2759"/>
<dbReference type="RGD" id="1563848">
    <property type="gene designation" value="Prss3bl1"/>
</dbReference>
<dbReference type="PROSITE" id="PS00134">
    <property type="entry name" value="TRYPSIN_HIS"/>
    <property type="match status" value="1"/>
</dbReference>
<evidence type="ECO:0000256" key="6">
    <source>
        <dbReference type="ARBA" id="ARBA00022825"/>
    </source>
</evidence>
<dbReference type="InterPro" id="IPR018114">
    <property type="entry name" value="TRYPSIN_HIS"/>
</dbReference>
<dbReference type="SMART" id="SM00020">
    <property type="entry name" value="Tryp_SPc"/>
    <property type="match status" value="1"/>
</dbReference>
<proteinExistence type="predicted"/>
<keyword evidence="6" id="KW-0720">Serine protease</keyword>
<evidence type="ECO:0000313" key="12">
    <source>
        <dbReference type="EMBL" id="EDM15435.1"/>
    </source>
</evidence>
<keyword evidence="7" id="KW-1015">Disulfide bond</keyword>
<dbReference type="OMA" id="WIHQTIA"/>
<evidence type="ECO:0000256" key="10">
    <source>
        <dbReference type="SAM" id="SignalP"/>
    </source>
</evidence>
<dbReference type="FunFam" id="2.40.10.10:FF:000005">
    <property type="entry name" value="Serine protease 37"/>
    <property type="match status" value="1"/>
</dbReference>
<dbReference type="InterPro" id="IPR050127">
    <property type="entry name" value="Serine_Proteases_S1"/>
</dbReference>
<comment type="subcellular location">
    <subcellularLocation>
        <location evidence="1">Secreted</location>
    </subcellularLocation>
</comment>
<dbReference type="Pfam" id="PF00089">
    <property type="entry name" value="Trypsin"/>
    <property type="match status" value="1"/>
</dbReference>
<dbReference type="GO" id="GO:0004252">
    <property type="term" value="F:serine-type endopeptidase activity"/>
    <property type="evidence" value="ECO:0007669"/>
    <property type="project" value="UniProtKB-EC"/>
</dbReference>
<keyword evidence="2" id="KW-0964">Secreted</keyword>
<dbReference type="CDD" id="cd00190">
    <property type="entry name" value="Tryp_SPc"/>
    <property type="match status" value="1"/>
</dbReference>
<feature type="domain" description="Peptidase S1" evidence="11">
    <location>
        <begin position="25"/>
        <end position="244"/>
    </location>
</feature>
<dbReference type="GO" id="GO:0007586">
    <property type="term" value="P:digestion"/>
    <property type="evidence" value="ECO:0007669"/>
    <property type="project" value="UniProtKB-KW"/>
</dbReference>
<evidence type="ECO:0000256" key="7">
    <source>
        <dbReference type="ARBA" id="ARBA00023157"/>
    </source>
</evidence>
<dbReference type="PROSITE" id="PS50240">
    <property type="entry name" value="TRYPSIN_DOM"/>
    <property type="match status" value="1"/>
</dbReference>
<dbReference type="InterPro" id="IPR001314">
    <property type="entry name" value="Peptidase_S1A"/>
</dbReference>
<dbReference type="PANTHER" id="PTHR24264:SF15">
    <property type="entry name" value="RIKEN CDNA 2210010C04 GENE"/>
    <property type="match status" value="1"/>
</dbReference>
<dbReference type="GO" id="GO:0005576">
    <property type="term" value="C:extracellular region"/>
    <property type="evidence" value="ECO:0007669"/>
    <property type="project" value="UniProtKB-SubCell"/>
</dbReference>